<evidence type="ECO:0000313" key="3">
    <source>
        <dbReference type="Proteomes" id="UP000324832"/>
    </source>
</evidence>
<keyword evidence="1" id="KW-1133">Transmembrane helix</keyword>
<keyword evidence="1" id="KW-0812">Transmembrane</keyword>
<evidence type="ECO:0000313" key="2">
    <source>
        <dbReference type="EMBL" id="VVC99278.1"/>
    </source>
</evidence>
<gene>
    <name evidence="2" type="ORF">LSINAPIS_LOCUS10180</name>
</gene>
<keyword evidence="3" id="KW-1185">Reference proteome</keyword>
<dbReference type="Proteomes" id="UP000324832">
    <property type="component" value="Unassembled WGS sequence"/>
</dbReference>
<organism evidence="2 3">
    <name type="scientific">Leptidea sinapis</name>
    <dbReference type="NCBI Taxonomy" id="189913"/>
    <lineage>
        <taxon>Eukaryota</taxon>
        <taxon>Metazoa</taxon>
        <taxon>Ecdysozoa</taxon>
        <taxon>Arthropoda</taxon>
        <taxon>Hexapoda</taxon>
        <taxon>Insecta</taxon>
        <taxon>Pterygota</taxon>
        <taxon>Neoptera</taxon>
        <taxon>Endopterygota</taxon>
        <taxon>Lepidoptera</taxon>
        <taxon>Glossata</taxon>
        <taxon>Ditrysia</taxon>
        <taxon>Papilionoidea</taxon>
        <taxon>Pieridae</taxon>
        <taxon>Dismorphiinae</taxon>
        <taxon>Leptidea</taxon>
    </lineage>
</organism>
<protein>
    <submittedName>
        <fullName evidence="2">Uncharacterized protein</fullName>
    </submittedName>
</protein>
<reference evidence="2 3" key="1">
    <citation type="submission" date="2017-07" db="EMBL/GenBank/DDBJ databases">
        <authorList>
            <person name="Talla V."/>
            <person name="Backstrom N."/>
        </authorList>
    </citation>
    <scope>NUCLEOTIDE SEQUENCE [LARGE SCALE GENOMIC DNA]</scope>
</reference>
<proteinExistence type="predicted"/>
<sequence>MVSGMPLLHFSVLDMEISTHCRGPLHNQQLQGGILKIIPLFAVIWISVDVFFVIPLYRQNVLSAVVDTCTLDTKAC</sequence>
<evidence type="ECO:0000256" key="1">
    <source>
        <dbReference type="SAM" id="Phobius"/>
    </source>
</evidence>
<accession>A0A5E4QM03</accession>
<feature type="transmembrane region" description="Helical" evidence="1">
    <location>
        <begin position="34"/>
        <end position="54"/>
    </location>
</feature>
<dbReference type="EMBL" id="FZQP02004034">
    <property type="protein sequence ID" value="VVC99278.1"/>
    <property type="molecule type" value="Genomic_DNA"/>
</dbReference>
<keyword evidence="1" id="KW-0472">Membrane</keyword>
<name>A0A5E4QM03_9NEOP</name>
<dbReference type="AlphaFoldDB" id="A0A5E4QM03"/>